<feature type="transmembrane region" description="Helical" evidence="1">
    <location>
        <begin position="36"/>
        <end position="58"/>
    </location>
</feature>
<dbReference type="KEGG" id="tab:CIG75_05505"/>
<accession>A0A223CZ99</accession>
<dbReference type="AlphaFoldDB" id="A0A223CZ99"/>
<feature type="transmembrane region" description="Helical" evidence="1">
    <location>
        <begin position="7"/>
        <end position="24"/>
    </location>
</feature>
<keyword evidence="1" id="KW-0472">Membrane</keyword>
<proteinExistence type="predicted"/>
<name>A0A223CZ99_9BACL</name>
<sequence length="104" mass="12448">MQRKQTTRSFVYLTIGLALLFYALPRVPHVTGSLEGAFTCVWLGFAMLIISSNLYYLIGVDKERQDWKMKRHAWLQRGMRDLQRGYFNEAKREIRQKKQRRFMS</sequence>
<evidence type="ECO:0000313" key="2">
    <source>
        <dbReference type="EMBL" id="ASS74504.1"/>
    </source>
</evidence>
<evidence type="ECO:0000313" key="3">
    <source>
        <dbReference type="Proteomes" id="UP000214688"/>
    </source>
</evidence>
<protein>
    <submittedName>
        <fullName evidence="2">Uncharacterized protein</fullName>
    </submittedName>
</protein>
<keyword evidence="1" id="KW-0812">Transmembrane</keyword>
<dbReference type="OrthoDB" id="2377062at2"/>
<organism evidence="2 3">
    <name type="scientific">Tumebacillus algifaecis</name>
    <dbReference type="NCBI Taxonomy" id="1214604"/>
    <lineage>
        <taxon>Bacteria</taxon>
        <taxon>Bacillati</taxon>
        <taxon>Bacillota</taxon>
        <taxon>Bacilli</taxon>
        <taxon>Bacillales</taxon>
        <taxon>Alicyclobacillaceae</taxon>
        <taxon>Tumebacillus</taxon>
    </lineage>
</organism>
<keyword evidence="1" id="KW-1133">Transmembrane helix</keyword>
<dbReference type="EMBL" id="CP022657">
    <property type="protein sequence ID" value="ASS74504.1"/>
    <property type="molecule type" value="Genomic_DNA"/>
</dbReference>
<reference evidence="2 3" key="1">
    <citation type="journal article" date="2015" name="Int. J. Syst. Evol. Microbiol.">
        <title>Tumebacillus algifaecis sp. nov., isolated from decomposing algal scum.</title>
        <authorList>
            <person name="Wu Y.F."/>
            <person name="Zhang B."/>
            <person name="Xing P."/>
            <person name="Wu Q.L."/>
            <person name="Liu S.J."/>
        </authorList>
    </citation>
    <scope>NUCLEOTIDE SEQUENCE [LARGE SCALE GENOMIC DNA]</scope>
    <source>
        <strain evidence="2 3">THMBR28</strain>
    </source>
</reference>
<keyword evidence="3" id="KW-1185">Reference proteome</keyword>
<gene>
    <name evidence="2" type="ORF">CIG75_05505</name>
</gene>
<dbReference type="RefSeq" id="WP_094235756.1">
    <property type="nucleotide sequence ID" value="NZ_CP022657.1"/>
</dbReference>
<evidence type="ECO:0000256" key="1">
    <source>
        <dbReference type="SAM" id="Phobius"/>
    </source>
</evidence>
<dbReference type="Proteomes" id="UP000214688">
    <property type="component" value="Chromosome"/>
</dbReference>